<sequence length="445" mass="50606">MNRCFKVEEIDDEKEVVNLFDLLIDQQVIRDLRASIGYIFGMAFIALGLCFLMLLLFKYFIGGTIRAIIISTMLFTIALTIHLWISKRKHRTGTKWILLIVSIVITVGVFLSWKKLNFVTKVFRETTNAVFAMPFLMLLPIWVFLIDIVLLALLLFLMVMYYSCGVLTHIYGEYYTYYPTGLMVFTVLYTLLFYLYLSAFLHGCQQVIVAGAISTWYFSREKDNILGSPILDSLRNLRKYHLGSVALGSFIVTLMKIIRLIVKGLLKKRAFICFRILIDCCIDLMEEFVHYASEQAYIVVAMHGQPFLKSGKRATKLLIENALSTLSVNTVGDFVLWMSKVLVGIGTMICGEILDDGTIPFFGVTIFIGGLLGVILAHSVFRNFEICVDTIFLCYCEDTYVHDGIEHPYYATVGLVAVVEEAKGVIEEQKMYDSIKTEPVPQTFV</sequence>
<protein>
    <recommendedName>
        <fullName evidence="6">Choline transporter-like protein</fullName>
    </recommendedName>
</protein>
<feature type="transmembrane region" description="Helical" evidence="6">
    <location>
        <begin position="133"/>
        <end position="162"/>
    </location>
</feature>
<evidence type="ECO:0000256" key="4">
    <source>
        <dbReference type="ARBA" id="ARBA00022989"/>
    </source>
</evidence>
<proteinExistence type="inferred from homology"/>
<dbReference type="PANTHER" id="PTHR12385">
    <property type="entry name" value="CHOLINE TRANSPORTER-LIKE (SLC FAMILY 44)"/>
    <property type="match status" value="1"/>
</dbReference>
<comment type="similarity">
    <text evidence="2 6">Belongs to the CTL (choline transporter-like) family.</text>
</comment>
<feature type="transmembrane region" description="Helical" evidence="6">
    <location>
        <begin position="361"/>
        <end position="381"/>
    </location>
</feature>
<evidence type="ECO:0000256" key="2">
    <source>
        <dbReference type="ARBA" id="ARBA00007168"/>
    </source>
</evidence>
<accession>A0AAW1U9Q5</accession>
<dbReference type="AlphaFoldDB" id="A0AAW1U9Q5"/>
<feature type="transmembrane region" description="Helical" evidence="6">
    <location>
        <begin position="96"/>
        <end position="113"/>
    </location>
</feature>
<keyword evidence="8" id="KW-1185">Reference proteome</keyword>
<dbReference type="Pfam" id="PF04515">
    <property type="entry name" value="Choline_transpo"/>
    <property type="match status" value="1"/>
</dbReference>
<comment type="function">
    <text evidence="6">Choline transporter.</text>
</comment>
<organism evidence="7 8">
    <name type="scientific">Henosepilachna vigintioctopunctata</name>
    <dbReference type="NCBI Taxonomy" id="420089"/>
    <lineage>
        <taxon>Eukaryota</taxon>
        <taxon>Metazoa</taxon>
        <taxon>Ecdysozoa</taxon>
        <taxon>Arthropoda</taxon>
        <taxon>Hexapoda</taxon>
        <taxon>Insecta</taxon>
        <taxon>Pterygota</taxon>
        <taxon>Neoptera</taxon>
        <taxon>Endopterygota</taxon>
        <taxon>Coleoptera</taxon>
        <taxon>Polyphaga</taxon>
        <taxon>Cucujiformia</taxon>
        <taxon>Coccinelloidea</taxon>
        <taxon>Coccinellidae</taxon>
        <taxon>Epilachninae</taxon>
        <taxon>Epilachnini</taxon>
        <taxon>Henosepilachna</taxon>
    </lineage>
</organism>
<keyword evidence="3 6" id="KW-0812">Transmembrane</keyword>
<name>A0AAW1U9Q5_9CUCU</name>
<dbReference type="Proteomes" id="UP001431783">
    <property type="component" value="Unassembled WGS sequence"/>
</dbReference>
<dbReference type="GO" id="GO:0022857">
    <property type="term" value="F:transmembrane transporter activity"/>
    <property type="evidence" value="ECO:0007669"/>
    <property type="project" value="UniProtKB-UniRule"/>
</dbReference>
<dbReference type="InterPro" id="IPR007603">
    <property type="entry name" value="Choline_transptr-like"/>
</dbReference>
<dbReference type="EMBL" id="JARQZJ010000038">
    <property type="protein sequence ID" value="KAK9876740.1"/>
    <property type="molecule type" value="Genomic_DNA"/>
</dbReference>
<feature type="transmembrane region" description="Helical" evidence="6">
    <location>
        <begin position="240"/>
        <end position="262"/>
    </location>
</feature>
<evidence type="ECO:0000256" key="6">
    <source>
        <dbReference type="RuleBase" id="RU368066"/>
    </source>
</evidence>
<feature type="transmembrane region" description="Helical" evidence="6">
    <location>
        <begin position="36"/>
        <end position="57"/>
    </location>
</feature>
<comment type="subcellular location">
    <subcellularLocation>
        <location evidence="6">Cell membrane</location>
        <topology evidence="6">Multi-pass membrane protein</topology>
    </subcellularLocation>
    <subcellularLocation>
        <location evidence="1">Membrane</location>
        <topology evidence="1">Multi-pass membrane protein</topology>
    </subcellularLocation>
</comment>
<keyword evidence="5 6" id="KW-0472">Membrane</keyword>
<comment type="caution">
    <text evidence="7">The sequence shown here is derived from an EMBL/GenBank/DDBJ whole genome shotgun (WGS) entry which is preliminary data.</text>
</comment>
<reference evidence="7 8" key="1">
    <citation type="submission" date="2023-03" db="EMBL/GenBank/DDBJ databases">
        <title>Genome insight into feeding habits of ladybird beetles.</title>
        <authorList>
            <person name="Li H.-S."/>
            <person name="Huang Y.-H."/>
            <person name="Pang H."/>
        </authorList>
    </citation>
    <scope>NUCLEOTIDE SEQUENCE [LARGE SCALE GENOMIC DNA]</scope>
    <source>
        <strain evidence="7">SYSU_2023b</strain>
        <tissue evidence="7">Whole body</tissue>
    </source>
</reference>
<evidence type="ECO:0000256" key="5">
    <source>
        <dbReference type="ARBA" id="ARBA00023136"/>
    </source>
</evidence>
<feature type="transmembrane region" description="Helical" evidence="6">
    <location>
        <begin position="63"/>
        <end position="84"/>
    </location>
</feature>
<gene>
    <name evidence="7" type="ORF">WA026_014978</name>
</gene>
<feature type="transmembrane region" description="Helical" evidence="6">
    <location>
        <begin position="174"/>
        <end position="194"/>
    </location>
</feature>
<keyword evidence="4 6" id="KW-1133">Transmembrane helix</keyword>
<dbReference type="GO" id="GO:0005886">
    <property type="term" value="C:plasma membrane"/>
    <property type="evidence" value="ECO:0007669"/>
    <property type="project" value="UniProtKB-SubCell"/>
</dbReference>
<dbReference type="PANTHER" id="PTHR12385:SF96">
    <property type="entry name" value="CHOLINE TRANSPORTER-LIKE PROTEIN"/>
    <property type="match status" value="1"/>
</dbReference>
<evidence type="ECO:0000313" key="8">
    <source>
        <dbReference type="Proteomes" id="UP001431783"/>
    </source>
</evidence>
<evidence type="ECO:0000256" key="1">
    <source>
        <dbReference type="ARBA" id="ARBA00004141"/>
    </source>
</evidence>
<evidence type="ECO:0000313" key="7">
    <source>
        <dbReference type="EMBL" id="KAK9876740.1"/>
    </source>
</evidence>
<evidence type="ECO:0000256" key="3">
    <source>
        <dbReference type="ARBA" id="ARBA00022692"/>
    </source>
</evidence>